<name>M5SQ79_9BACT</name>
<dbReference type="PATRIC" id="fig|1263868.3.peg.1161"/>
<organism evidence="2 3">
    <name type="scientific">Rhodopirellula europaea SH398</name>
    <dbReference type="NCBI Taxonomy" id="1263868"/>
    <lineage>
        <taxon>Bacteria</taxon>
        <taxon>Pseudomonadati</taxon>
        <taxon>Planctomycetota</taxon>
        <taxon>Planctomycetia</taxon>
        <taxon>Pirellulales</taxon>
        <taxon>Pirellulaceae</taxon>
        <taxon>Rhodopirellula</taxon>
    </lineage>
</organism>
<evidence type="ECO:0000313" key="2">
    <source>
        <dbReference type="EMBL" id="EMI28399.1"/>
    </source>
</evidence>
<dbReference type="EMBL" id="ANOF01000039">
    <property type="protein sequence ID" value="EMI28399.1"/>
    <property type="molecule type" value="Genomic_DNA"/>
</dbReference>
<proteinExistence type="predicted"/>
<accession>M5SQ79</accession>
<feature type="region of interest" description="Disordered" evidence="1">
    <location>
        <begin position="1"/>
        <end position="20"/>
    </location>
</feature>
<sequence>MLGDFEDSTPRFQRSPPDIRRWRDSFAKRSELRRGEVVNDAVASSRSI</sequence>
<comment type="caution">
    <text evidence="2">The sequence shown here is derived from an EMBL/GenBank/DDBJ whole genome shotgun (WGS) entry which is preliminary data.</text>
</comment>
<evidence type="ECO:0000313" key="3">
    <source>
        <dbReference type="Proteomes" id="UP000011996"/>
    </source>
</evidence>
<dbReference type="Proteomes" id="UP000011996">
    <property type="component" value="Unassembled WGS sequence"/>
</dbReference>
<gene>
    <name evidence="2" type="ORF">RESH_01076</name>
</gene>
<evidence type="ECO:0000256" key="1">
    <source>
        <dbReference type="SAM" id="MobiDB-lite"/>
    </source>
</evidence>
<protein>
    <submittedName>
        <fullName evidence="2">Uncharacterized protein</fullName>
    </submittedName>
</protein>
<dbReference type="AlphaFoldDB" id="M5SQ79"/>
<reference evidence="2 3" key="1">
    <citation type="journal article" date="2013" name="Mar. Genomics">
        <title>Expression of sulfatases in Rhodopirellula baltica and the diversity of sulfatases in the genus Rhodopirellula.</title>
        <authorList>
            <person name="Wegner C.E."/>
            <person name="Richter-Heitmann T."/>
            <person name="Klindworth A."/>
            <person name="Klockow C."/>
            <person name="Richter M."/>
            <person name="Achstetter T."/>
            <person name="Glockner F.O."/>
            <person name="Harder J."/>
        </authorList>
    </citation>
    <scope>NUCLEOTIDE SEQUENCE [LARGE SCALE GENOMIC DNA]</scope>
    <source>
        <strain evidence="2 3">SH398</strain>
    </source>
</reference>